<feature type="domain" description="DNA helicase Pif1-like DEAD-box helicase" evidence="2">
    <location>
        <begin position="1"/>
        <end position="78"/>
    </location>
</feature>
<dbReference type="OrthoDB" id="5862225at2759"/>
<keyword evidence="1" id="KW-0234">DNA repair</keyword>
<protein>
    <recommendedName>
        <fullName evidence="1">ATP-dependent DNA helicase</fullName>
        <ecNumber evidence="1">5.6.2.3</ecNumber>
    </recommendedName>
</protein>
<keyword evidence="1" id="KW-0227">DNA damage</keyword>
<dbReference type="EC" id="5.6.2.3" evidence="1"/>
<dbReference type="GO" id="GO:0000723">
    <property type="term" value="P:telomere maintenance"/>
    <property type="evidence" value="ECO:0007669"/>
    <property type="project" value="InterPro"/>
</dbReference>
<dbReference type="PANTHER" id="PTHR10492:SF57">
    <property type="entry name" value="ATP-DEPENDENT DNA HELICASE"/>
    <property type="match status" value="1"/>
</dbReference>
<comment type="cofactor">
    <cofactor evidence="1">
        <name>Mg(2+)</name>
        <dbReference type="ChEBI" id="CHEBI:18420"/>
    </cofactor>
</comment>
<keyword evidence="1" id="KW-0378">Hydrolase</keyword>
<evidence type="ECO:0000313" key="4">
    <source>
        <dbReference type="Proteomes" id="UP000230423"/>
    </source>
</evidence>
<accession>A0A2G9UW92</accession>
<dbReference type="GO" id="GO:0006310">
    <property type="term" value="P:DNA recombination"/>
    <property type="evidence" value="ECO:0007669"/>
    <property type="project" value="UniProtKB-KW"/>
</dbReference>
<keyword evidence="1" id="KW-0547">Nucleotide-binding</keyword>
<dbReference type="GO" id="GO:0005524">
    <property type="term" value="F:ATP binding"/>
    <property type="evidence" value="ECO:0007669"/>
    <property type="project" value="UniProtKB-KW"/>
</dbReference>
<comment type="similarity">
    <text evidence="1">Belongs to the helicase family.</text>
</comment>
<comment type="catalytic activity">
    <reaction evidence="1">
        <text>ATP + H2O = ADP + phosphate + H(+)</text>
        <dbReference type="Rhea" id="RHEA:13065"/>
        <dbReference type="ChEBI" id="CHEBI:15377"/>
        <dbReference type="ChEBI" id="CHEBI:15378"/>
        <dbReference type="ChEBI" id="CHEBI:30616"/>
        <dbReference type="ChEBI" id="CHEBI:43474"/>
        <dbReference type="ChEBI" id="CHEBI:456216"/>
        <dbReference type="EC" id="5.6.2.3"/>
    </reaction>
</comment>
<dbReference type="Pfam" id="PF05970">
    <property type="entry name" value="PIF1"/>
    <property type="match status" value="1"/>
</dbReference>
<name>A0A2G9UW92_TELCI</name>
<dbReference type="GO" id="GO:0043139">
    <property type="term" value="F:5'-3' DNA helicase activity"/>
    <property type="evidence" value="ECO:0007669"/>
    <property type="project" value="UniProtKB-EC"/>
</dbReference>
<dbReference type="Proteomes" id="UP000230423">
    <property type="component" value="Unassembled WGS sequence"/>
</dbReference>
<reference evidence="3 4" key="1">
    <citation type="submission" date="2015-09" db="EMBL/GenBank/DDBJ databases">
        <title>Draft genome of the parasitic nematode Teladorsagia circumcincta isolate WARC Sus (inbred).</title>
        <authorList>
            <person name="Mitreva M."/>
        </authorList>
    </citation>
    <scope>NUCLEOTIDE SEQUENCE [LARGE SCALE GENOMIC DNA]</scope>
    <source>
        <strain evidence="3 4">S</strain>
    </source>
</reference>
<dbReference type="EMBL" id="KZ345261">
    <property type="protein sequence ID" value="PIO74529.1"/>
    <property type="molecule type" value="Genomic_DNA"/>
</dbReference>
<evidence type="ECO:0000313" key="3">
    <source>
        <dbReference type="EMBL" id="PIO74529.1"/>
    </source>
</evidence>
<keyword evidence="1" id="KW-0347">Helicase</keyword>
<dbReference type="PANTHER" id="PTHR10492">
    <property type="match status" value="1"/>
</dbReference>
<dbReference type="GO" id="GO:0006281">
    <property type="term" value="P:DNA repair"/>
    <property type="evidence" value="ECO:0007669"/>
    <property type="project" value="UniProtKB-KW"/>
</dbReference>
<keyword evidence="1" id="KW-0233">DNA recombination</keyword>
<keyword evidence="4" id="KW-1185">Reference proteome</keyword>
<organism evidence="3 4">
    <name type="scientific">Teladorsagia circumcincta</name>
    <name type="common">Brown stomach worm</name>
    <name type="synonym">Ostertagia circumcincta</name>
    <dbReference type="NCBI Taxonomy" id="45464"/>
    <lineage>
        <taxon>Eukaryota</taxon>
        <taxon>Metazoa</taxon>
        <taxon>Ecdysozoa</taxon>
        <taxon>Nematoda</taxon>
        <taxon>Chromadorea</taxon>
        <taxon>Rhabditida</taxon>
        <taxon>Rhabditina</taxon>
        <taxon>Rhabditomorpha</taxon>
        <taxon>Strongyloidea</taxon>
        <taxon>Trichostrongylidae</taxon>
        <taxon>Teladorsagia</taxon>
    </lineage>
</organism>
<dbReference type="AlphaFoldDB" id="A0A2G9UW92"/>
<keyword evidence="1" id="KW-0067">ATP-binding</keyword>
<evidence type="ECO:0000256" key="1">
    <source>
        <dbReference type="RuleBase" id="RU363044"/>
    </source>
</evidence>
<dbReference type="GO" id="GO:0016887">
    <property type="term" value="F:ATP hydrolysis activity"/>
    <property type="evidence" value="ECO:0007669"/>
    <property type="project" value="RHEA"/>
</dbReference>
<evidence type="ECO:0000259" key="2">
    <source>
        <dbReference type="Pfam" id="PF05970"/>
    </source>
</evidence>
<gene>
    <name evidence="3" type="ORF">TELCIR_03456</name>
</gene>
<proteinExistence type="inferred from homology"/>
<dbReference type="InterPro" id="IPR010285">
    <property type="entry name" value="DNA_helicase_pif1-like_DEAD"/>
</dbReference>
<sequence length="82" mass="9371">MAPKVALEAVDVLLKDIMHNDEPFFRKVIVIGGDFRQVIPVVEHGQREYLVDACVHKSILWKLFSIHRLTVNMRARDGGSDE</sequence>